<evidence type="ECO:0000313" key="2">
    <source>
        <dbReference type="EMBL" id="GAA4807609.1"/>
    </source>
</evidence>
<dbReference type="Proteomes" id="UP001501265">
    <property type="component" value="Unassembled WGS sequence"/>
</dbReference>
<proteinExistence type="predicted"/>
<sequence>MVTTLRPQSSGMSSKPRQRCTVSAPCRKLVEVVEAVEAEPVSVVSVVVSVVSVVVSMVVPGGFRGCLIAGLRVPCRPPAARIGMEAPGAHLGPRLPVRAARTDRVHAVTPSPARDSSVRPVSGPTTGSACWSASEEGDAEDSFGVEGGVSVSCGVGVDRG</sequence>
<name>A0ABP9CEG9_9ACTN</name>
<feature type="region of interest" description="Disordered" evidence="1">
    <location>
        <begin position="107"/>
        <end position="143"/>
    </location>
</feature>
<comment type="caution">
    <text evidence="2">The sequence shown here is derived from an EMBL/GenBank/DDBJ whole genome shotgun (WGS) entry which is preliminary data.</text>
</comment>
<protein>
    <submittedName>
        <fullName evidence="2">Uncharacterized protein</fullName>
    </submittedName>
</protein>
<organism evidence="2 3">
    <name type="scientific">Streptomyces ziwulingensis</name>
    <dbReference type="NCBI Taxonomy" id="1045501"/>
    <lineage>
        <taxon>Bacteria</taxon>
        <taxon>Bacillati</taxon>
        <taxon>Actinomycetota</taxon>
        <taxon>Actinomycetes</taxon>
        <taxon>Kitasatosporales</taxon>
        <taxon>Streptomycetaceae</taxon>
        <taxon>Streptomyces</taxon>
    </lineage>
</organism>
<evidence type="ECO:0000256" key="1">
    <source>
        <dbReference type="SAM" id="MobiDB-lite"/>
    </source>
</evidence>
<reference evidence="3" key="1">
    <citation type="journal article" date="2019" name="Int. J. Syst. Evol. Microbiol.">
        <title>The Global Catalogue of Microorganisms (GCM) 10K type strain sequencing project: providing services to taxonomists for standard genome sequencing and annotation.</title>
        <authorList>
            <consortium name="The Broad Institute Genomics Platform"/>
            <consortium name="The Broad Institute Genome Sequencing Center for Infectious Disease"/>
            <person name="Wu L."/>
            <person name="Ma J."/>
        </authorList>
    </citation>
    <scope>NUCLEOTIDE SEQUENCE [LARGE SCALE GENOMIC DNA]</scope>
    <source>
        <strain evidence="3">JCM 18081</strain>
    </source>
</reference>
<gene>
    <name evidence="2" type="ORF">GCM10023220_42360</name>
</gene>
<dbReference type="EMBL" id="BAABIG010000041">
    <property type="protein sequence ID" value="GAA4807609.1"/>
    <property type="molecule type" value="Genomic_DNA"/>
</dbReference>
<keyword evidence="3" id="KW-1185">Reference proteome</keyword>
<accession>A0ABP9CEG9</accession>
<evidence type="ECO:0000313" key="3">
    <source>
        <dbReference type="Proteomes" id="UP001501265"/>
    </source>
</evidence>